<dbReference type="AlphaFoldDB" id="A0A0D7AII5"/>
<dbReference type="PANTHER" id="PTHR12649">
    <property type="entry name" value="PEPTIDYL-TRNA HYDROLASE 2"/>
    <property type="match status" value="1"/>
</dbReference>
<reference evidence="5 6" key="1">
    <citation type="journal article" date="2015" name="Fungal Genet. Biol.">
        <title>Evolution of novel wood decay mechanisms in Agaricales revealed by the genome sequences of Fistulina hepatica and Cylindrobasidium torrendii.</title>
        <authorList>
            <person name="Floudas D."/>
            <person name="Held B.W."/>
            <person name="Riley R."/>
            <person name="Nagy L.G."/>
            <person name="Koehler G."/>
            <person name="Ransdell A.S."/>
            <person name="Younus H."/>
            <person name="Chow J."/>
            <person name="Chiniquy J."/>
            <person name="Lipzen A."/>
            <person name="Tritt A."/>
            <person name="Sun H."/>
            <person name="Haridas S."/>
            <person name="LaButti K."/>
            <person name="Ohm R.A."/>
            <person name="Kues U."/>
            <person name="Blanchette R.A."/>
            <person name="Grigoriev I.V."/>
            <person name="Minto R.E."/>
            <person name="Hibbett D.S."/>
        </authorList>
    </citation>
    <scope>NUCLEOTIDE SEQUENCE [LARGE SCALE GENOMIC DNA]</scope>
    <source>
        <strain evidence="5 6">ATCC 64428</strain>
    </source>
</reference>
<gene>
    <name evidence="5" type="ORF">FISHEDRAFT_37350</name>
</gene>
<dbReference type="SUPFAM" id="SSF102462">
    <property type="entry name" value="Peptidyl-tRNA hydrolase II"/>
    <property type="match status" value="1"/>
</dbReference>
<comment type="similarity">
    <text evidence="3">Belongs to the PTH2 family.</text>
</comment>
<dbReference type="GO" id="GO:0004045">
    <property type="term" value="F:peptidyl-tRNA hydrolase activity"/>
    <property type="evidence" value="ECO:0007669"/>
    <property type="project" value="UniProtKB-EC"/>
</dbReference>
<dbReference type="Gene3D" id="3.40.1490.10">
    <property type="entry name" value="Bit1"/>
    <property type="match status" value="1"/>
</dbReference>
<evidence type="ECO:0000313" key="5">
    <source>
        <dbReference type="EMBL" id="KIY51392.1"/>
    </source>
</evidence>
<dbReference type="OrthoDB" id="1733656at2759"/>
<dbReference type="InterPro" id="IPR023476">
    <property type="entry name" value="Pep_tRNA_hydro_II_dom_sf"/>
</dbReference>
<evidence type="ECO:0000256" key="1">
    <source>
        <dbReference type="ARBA" id="ARBA00013260"/>
    </source>
</evidence>
<protein>
    <recommendedName>
        <fullName evidence="1">peptidyl-tRNA hydrolase</fullName>
        <ecNumber evidence="1">3.1.1.29</ecNumber>
    </recommendedName>
</protein>
<evidence type="ECO:0000313" key="6">
    <source>
        <dbReference type="Proteomes" id="UP000054144"/>
    </source>
</evidence>
<proteinExistence type="inferred from homology"/>
<dbReference type="InterPro" id="IPR002833">
    <property type="entry name" value="PTH2"/>
</dbReference>
<dbReference type="GO" id="GO:0005829">
    <property type="term" value="C:cytosol"/>
    <property type="evidence" value="ECO:0007669"/>
    <property type="project" value="TreeGrafter"/>
</dbReference>
<evidence type="ECO:0000256" key="4">
    <source>
        <dbReference type="ARBA" id="ARBA00048707"/>
    </source>
</evidence>
<feature type="non-terminal residue" evidence="5">
    <location>
        <position position="1"/>
    </location>
</feature>
<organism evidence="5 6">
    <name type="scientific">Fistulina hepatica ATCC 64428</name>
    <dbReference type="NCBI Taxonomy" id="1128425"/>
    <lineage>
        <taxon>Eukaryota</taxon>
        <taxon>Fungi</taxon>
        <taxon>Dikarya</taxon>
        <taxon>Basidiomycota</taxon>
        <taxon>Agaricomycotina</taxon>
        <taxon>Agaricomycetes</taxon>
        <taxon>Agaricomycetidae</taxon>
        <taxon>Agaricales</taxon>
        <taxon>Fistulinaceae</taxon>
        <taxon>Fistulina</taxon>
    </lineage>
</organism>
<dbReference type="PANTHER" id="PTHR12649:SF11">
    <property type="entry name" value="PEPTIDYL-TRNA HYDROLASE 2, MITOCHONDRIAL"/>
    <property type="match status" value="1"/>
</dbReference>
<keyword evidence="2 5" id="KW-0378">Hydrolase</keyword>
<keyword evidence="6" id="KW-1185">Reference proteome</keyword>
<evidence type="ECO:0000256" key="2">
    <source>
        <dbReference type="ARBA" id="ARBA00022801"/>
    </source>
</evidence>
<dbReference type="EC" id="3.1.1.29" evidence="1"/>
<dbReference type="Proteomes" id="UP000054144">
    <property type="component" value="Unassembled WGS sequence"/>
</dbReference>
<dbReference type="Pfam" id="PF01981">
    <property type="entry name" value="PTH2"/>
    <property type="match status" value="1"/>
</dbReference>
<sequence>ATLACYKALKARNTKLVSHWERIGQAKIALKAKNEVQLIELETAAKRLDLCARAVNQRGVSENPRPVVLAVGPAPVELVNMVTGKLRLL</sequence>
<evidence type="ECO:0000256" key="3">
    <source>
        <dbReference type="ARBA" id="ARBA00038050"/>
    </source>
</evidence>
<name>A0A0D7AII5_9AGAR</name>
<dbReference type="EMBL" id="KN881666">
    <property type="protein sequence ID" value="KIY51392.1"/>
    <property type="molecule type" value="Genomic_DNA"/>
</dbReference>
<accession>A0A0D7AII5</accession>
<comment type="catalytic activity">
    <reaction evidence="4">
        <text>an N-acyl-L-alpha-aminoacyl-tRNA + H2O = an N-acyl-L-amino acid + a tRNA + H(+)</text>
        <dbReference type="Rhea" id="RHEA:54448"/>
        <dbReference type="Rhea" id="RHEA-COMP:10123"/>
        <dbReference type="Rhea" id="RHEA-COMP:13883"/>
        <dbReference type="ChEBI" id="CHEBI:15377"/>
        <dbReference type="ChEBI" id="CHEBI:15378"/>
        <dbReference type="ChEBI" id="CHEBI:59874"/>
        <dbReference type="ChEBI" id="CHEBI:78442"/>
        <dbReference type="ChEBI" id="CHEBI:138191"/>
        <dbReference type="EC" id="3.1.1.29"/>
    </reaction>
</comment>